<evidence type="ECO:0000256" key="1">
    <source>
        <dbReference type="SAM" id="MobiDB-lite"/>
    </source>
</evidence>
<protein>
    <recommendedName>
        <fullName evidence="4">GntR family transcriptional regulator</fullName>
    </recommendedName>
</protein>
<evidence type="ECO:0000313" key="2">
    <source>
        <dbReference type="EMBL" id="MDQ1025404.1"/>
    </source>
</evidence>
<name>A0ABU0SSA6_9ACTN</name>
<comment type="caution">
    <text evidence="2">The sequence shown here is derived from an EMBL/GenBank/DDBJ whole genome shotgun (WGS) entry which is preliminary data.</text>
</comment>
<organism evidence="2 3">
    <name type="scientific">Streptomyces umbrinus</name>
    <dbReference type="NCBI Taxonomy" id="67370"/>
    <lineage>
        <taxon>Bacteria</taxon>
        <taxon>Bacillati</taxon>
        <taxon>Actinomycetota</taxon>
        <taxon>Actinomycetes</taxon>
        <taxon>Kitasatosporales</taxon>
        <taxon>Streptomycetaceae</taxon>
        <taxon>Streptomyces</taxon>
        <taxon>Streptomyces phaeochromogenes group</taxon>
    </lineage>
</organism>
<feature type="region of interest" description="Disordered" evidence="1">
    <location>
        <begin position="1"/>
        <end position="32"/>
    </location>
</feature>
<dbReference type="Proteomes" id="UP001230328">
    <property type="component" value="Unassembled WGS sequence"/>
</dbReference>
<evidence type="ECO:0008006" key="4">
    <source>
        <dbReference type="Google" id="ProtNLM"/>
    </source>
</evidence>
<proteinExistence type="predicted"/>
<evidence type="ECO:0000313" key="3">
    <source>
        <dbReference type="Proteomes" id="UP001230328"/>
    </source>
</evidence>
<dbReference type="EMBL" id="JAUSZI010000002">
    <property type="protein sequence ID" value="MDQ1025404.1"/>
    <property type="molecule type" value="Genomic_DNA"/>
</dbReference>
<accession>A0ABU0SSA6</accession>
<reference evidence="2 3" key="1">
    <citation type="submission" date="2023-07" db="EMBL/GenBank/DDBJ databases">
        <title>Comparative genomics of wheat-associated soil bacteria to identify genetic determinants of phenazine resistance.</title>
        <authorList>
            <person name="Mouncey N."/>
        </authorList>
    </citation>
    <scope>NUCLEOTIDE SEQUENCE [LARGE SCALE GENOMIC DNA]</scope>
    <source>
        <strain evidence="2 3">V2I4</strain>
    </source>
</reference>
<feature type="compositionally biased region" description="Basic and acidic residues" evidence="1">
    <location>
        <begin position="1"/>
        <end position="13"/>
    </location>
</feature>
<sequence length="32" mass="3770">MPRHAGAERVMREHVRRSHQAVTAGMDERRNQ</sequence>
<gene>
    <name evidence="2" type="ORF">QF035_002986</name>
</gene>
<keyword evidence="3" id="KW-1185">Reference proteome</keyword>